<dbReference type="EMBL" id="JQ885523">
    <property type="protein sequence ID" value="AFJ70104.1"/>
    <property type="molecule type" value="mRNA"/>
</dbReference>
<evidence type="ECO:0000313" key="1">
    <source>
        <dbReference type="EMBL" id="AFJ70084.1"/>
    </source>
</evidence>
<name>I2CSZ9_AMPCA</name>
<reference evidence="1" key="1">
    <citation type="journal article" date="2012" name="Plant Mol. Biol.">
        <title>Polyuridylylation and processing of transcripts from multiple gene minicircles in chloroplasts of the dinoflagellate Amphidinium carterae.</title>
        <authorList>
            <person name="Barbrook A.C."/>
            <person name="Dorrell R.G."/>
            <person name="Burrows J."/>
            <person name="Plenderleith L.J."/>
            <person name="Nisbet R.E."/>
            <person name="Howe C.J."/>
        </authorList>
    </citation>
    <scope>NUCLEOTIDE SEQUENCE</scope>
    <source>
        <strain evidence="1">CCAP 1102/6</strain>
    </source>
</reference>
<protein>
    <submittedName>
        <fullName evidence="1">Uncharacterized protein</fullName>
    </submittedName>
</protein>
<accession>I2CSZ9</accession>
<keyword evidence="1" id="KW-0150">Chloroplast</keyword>
<proteinExistence type="evidence at transcript level"/>
<dbReference type="EMBL" id="JQ885508">
    <property type="protein sequence ID" value="AFJ70079.1"/>
    <property type="molecule type" value="mRNA"/>
</dbReference>
<geneLocation type="chloroplast" evidence="1"/>
<organism evidence="1">
    <name type="scientific">Amphidinium carterae</name>
    <name type="common">Dinoflagellate</name>
    <dbReference type="NCBI Taxonomy" id="2961"/>
    <lineage>
        <taxon>Eukaryota</taxon>
        <taxon>Sar</taxon>
        <taxon>Alveolata</taxon>
        <taxon>Dinophyceae</taxon>
        <taxon>Amphidiniales</taxon>
        <taxon>Amphidiniaceae</taxon>
        <taxon>Amphidinium</taxon>
    </lineage>
</organism>
<keyword evidence="1" id="KW-0934">Plastid</keyword>
<dbReference type="EMBL" id="JQ885509">
    <property type="protein sequence ID" value="AFJ70082.1"/>
    <property type="molecule type" value="mRNA"/>
</dbReference>
<dbReference type="AlphaFoldDB" id="I2CSZ9"/>
<sequence length="73" mass="8305">MVRSTTDLITSSIPLPPSVPTKVAWMTREMVSRLSTRRTQLSRLIRMSLNTASRKSVYRYGSNDRFSLNSLNA</sequence>
<dbReference type="EMBL" id="JQ885510">
    <property type="protein sequence ID" value="AFJ70084.1"/>
    <property type="molecule type" value="mRNA"/>
</dbReference>